<protein>
    <submittedName>
        <fullName evidence="1">Uncharacterized protein</fullName>
    </submittedName>
</protein>
<dbReference type="EMBL" id="CABVGX010000027">
    <property type="protein sequence ID" value="VVN03258.1"/>
    <property type="molecule type" value="Genomic_DNA"/>
</dbReference>
<name>A0A5E6UEH1_PSEFL</name>
<evidence type="ECO:0000313" key="2">
    <source>
        <dbReference type="Proteomes" id="UP000325607"/>
    </source>
</evidence>
<dbReference type="RefSeq" id="WP_150581520.1">
    <property type="nucleotide sequence ID" value="NZ_CABVGX010000027.1"/>
</dbReference>
<dbReference type="Gene3D" id="2.110.10.10">
    <property type="entry name" value="Hemopexin-like domain"/>
    <property type="match status" value="1"/>
</dbReference>
<dbReference type="Proteomes" id="UP000325607">
    <property type="component" value="Unassembled WGS sequence"/>
</dbReference>
<dbReference type="AlphaFoldDB" id="A0A5E6UEH1"/>
<sequence>MNTLENFVAVDWRAGKDKIYFFFKDTNTYSRFDIAEDRVEDGYPKGIDQRDWGDFHPYAKHLLFGFATSGIDITTAFDFDSDSLWLFFYKDGIPTVCKYDQDDNRVEIITSVAKSIWHPILPHFDQIITGTFKSSALHPRRFHFLLKDGKSIYLDLHRSKPASLKVFDKTLPGLAPHKDLIITAVQNDRTLADSHYYVFLTQNRYMRYDLPNLRLLAGPLRVSDVTWPGLLRV</sequence>
<accession>A0A5E6UEH1</accession>
<proteinExistence type="predicted"/>
<organism evidence="1 2">
    <name type="scientific">Pseudomonas fluorescens</name>
    <dbReference type="NCBI Taxonomy" id="294"/>
    <lineage>
        <taxon>Bacteria</taxon>
        <taxon>Pseudomonadati</taxon>
        <taxon>Pseudomonadota</taxon>
        <taxon>Gammaproteobacteria</taxon>
        <taxon>Pseudomonadales</taxon>
        <taxon>Pseudomonadaceae</taxon>
        <taxon>Pseudomonas</taxon>
    </lineage>
</organism>
<dbReference type="OrthoDB" id="1956004at2"/>
<reference evidence="1 2" key="1">
    <citation type="submission" date="2019-09" db="EMBL/GenBank/DDBJ databases">
        <authorList>
            <person name="Chandra G."/>
            <person name="Truman W A."/>
        </authorList>
    </citation>
    <scope>NUCLEOTIDE SEQUENCE [LARGE SCALE GENOMIC DNA]</scope>
    <source>
        <strain evidence="1">PS645</strain>
    </source>
</reference>
<gene>
    <name evidence="1" type="ORF">PS645_03401</name>
</gene>
<evidence type="ECO:0000313" key="1">
    <source>
        <dbReference type="EMBL" id="VVN03258.1"/>
    </source>
</evidence>
<dbReference type="InterPro" id="IPR036375">
    <property type="entry name" value="Hemopexin-like_dom_sf"/>
</dbReference>